<keyword evidence="1" id="KW-0472">Membrane</keyword>
<evidence type="ECO:0000313" key="3">
    <source>
        <dbReference type="Proteomes" id="UP000007360"/>
    </source>
</evidence>
<feature type="transmembrane region" description="Helical" evidence="1">
    <location>
        <begin position="51"/>
        <end position="74"/>
    </location>
</feature>
<gene>
    <name evidence="2" type="ORF">A994_07546</name>
</gene>
<evidence type="ECO:0000256" key="1">
    <source>
        <dbReference type="SAM" id="Phobius"/>
    </source>
</evidence>
<dbReference type="AlphaFoldDB" id="K2QZ37"/>
<protein>
    <submittedName>
        <fullName evidence="2">Uncharacterized protein</fullName>
    </submittedName>
</protein>
<reference evidence="2 3" key="1">
    <citation type="journal article" date="2012" name="J. Bacteriol.">
        <title>Draft genome sequence of Methanobacterium formicicum DSM 3637, an archaebacterium isolated from the methane producer amoeba Pelomyxa palustris.</title>
        <authorList>
            <person name="Gutierrez G."/>
        </authorList>
    </citation>
    <scope>NUCLEOTIDE SEQUENCE [LARGE SCALE GENOMIC DNA]</scope>
    <source>
        <strain evidence="3">DSM 3637 / PP1</strain>
    </source>
</reference>
<dbReference type="OrthoDB" id="136929at2157"/>
<accession>K2QZ37</accession>
<proteinExistence type="predicted"/>
<keyword evidence="1" id="KW-0812">Transmembrane</keyword>
<dbReference type="EMBL" id="AMPO01000006">
    <property type="protein sequence ID" value="EKF85568.1"/>
    <property type="molecule type" value="Genomic_DNA"/>
</dbReference>
<organism evidence="2 3">
    <name type="scientific">Methanobacterium formicicum (strain DSM 3637 / PP1)</name>
    <dbReference type="NCBI Taxonomy" id="1204725"/>
    <lineage>
        <taxon>Archaea</taxon>
        <taxon>Methanobacteriati</taxon>
        <taxon>Methanobacteriota</taxon>
        <taxon>Methanomada group</taxon>
        <taxon>Methanobacteria</taxon>
        <taxon>Methanobacteriales</taxon>
        <taxon>Methanobacteriaceae</taxon>
        <taxon>Methanobacterium</taxon>
    </lineage>
</organism>
<keyword evidence="3" id="KW-1185">Reference proteome</keyword>
<keyword evidence="1" id="KW-1133">Transmembrane helix</keyword>
<evidence type="ECO:0000313" key="2">
    <source>
        <dbReference type="EMBL" id="EKF85568.1"/>
    </source>
</evidence>
<comment type="caution">
    <text evidence="2">The sequence shown here is derived from an EMBL/GenBank/DDBJ whole genome shotgun (WGS) entry which is preliminary data.</text>
</comment>
<sequence>MKKITNKPWFGPKRVGYGPAPRTWQGWVITLVWLISIVSTLLYLHSISALTIVNIAIVIIVAAIILLTIAALTYGPDEDEKS</sequence>
<dbReference type="Proteomes" id="UP000007360">
    <property type="component" value="Unassembled WGS sequence"/>
</dbReference>
<name>K2QZ37_METFP</name>
<feature type="transmembrane region" description="Helical" evidence="1">
    <location>
        <begin position="24"/>
        <end position="44"/>
    </location>
</feature>